<proteinExistence type="predicted"/>
<dbReference type="AlphaFoldDB" id="A0A0F8ZHM2"/>
<evidence type="ECO:0008006" key="2">
    <source>
        <dbReference type="Google" id="ProtNLM"/>
    </source>
</evidence>
<dbReference type="EMBL" id="LAZR01047840">
    <property type="protein sequence ID" value="KKK93283.1"/>
    <property type="molecule type" value="Genomic_DNA"/>
</dbReference>
<gene>
    <name evidence="1" type="ORF">LCGC14_2694440</name>
</gene>
<name>A0A0F8ZHM2_9ZZZZ</name>
<organism evidence="1">
    <name type="scientific">marine sediment metagenome</name>
    <dbReference type="NCBI Taxonomy" id="412755"/>
    <lineage>
        <taxon>unclassified sequences</taxon>
        <taxon>metagenomes</taxon>
        <taxon>ecological metagenomes</taxon>
    </lineage>
</organism>
<comment type="caution">
    <text evidence="1">The sequence shown here is derived from an EMBL/GenBank/DDBJ whole genome shotgun (WGS) entry which is preliminary data.</text>
</comment>
<protein>
    <recommendedName>
        <fullName evidence="2">Type I restriction endonuclease subunit M</fullName>
    </recommendedName>
</protein>
<accession>A0A0F8ZHM2</accession>
<evidence type="ECO:0000313" key="1">
    <source>
        <dbReference type="EMBL" id="KKK93283.1"/>
    </source>
</evidence>
<feature type="non-terminal residue" evidence="1">
    <location>
        <position position="1"/>
    </location>
</feature>
<reference evidence="1" key="1">
    <citation type="journal article" date="2015" name="Nature">
        <title>Complex archaea that bridge the gap between prokaryotes and eukaryotes.</title>
        <authorList>
            <person name="Spang A."/>
            <person name="Saw J.H."/>
            <person name="Jorgensen S.L."/>
            <person name="Zaremba-Niedzwiedzka K."/>
            <person name="Martijn J."/>
            <person name="Lind A.E."/>
            <person name="van Eijk R."/>
            <person name="Schleper C."/>
            <person name="Guy L."/>
            <person name="Ettema T.J."/>
        </authorList>
    </citation>
    <scope>NUCLEOTIDE SEQUENCE</scope>
</reference>
<sequence length="92" mass="10639">EKFPMGRLLVTRGVNDRRAEEEPFARFVLDSLNRHAMGDWGDLCVEDRRENERCLNGGCRLFSAYGEDGLPKIWIITETDRSATTVLFPEEY</sequence>